<protein>
    <submittedName>
        <fullName evidence="1">Uncharacterized protein</fullName>
    </submittedName>
</protein>
<accession>V4KPJ7</accession>
<dbReference type="EMBL" id="KI517748">
    <property type="protein sequence ID" value="ESQ33224.1"/>
    <property type="molecule type" value="Genomic_DNA"/>
</dbReference>
<evidence type="ECO:0000313" key="1">
    <source>
        <dbReference type="EMBL" id="ESQ33224.1"/>
    </source>
</evidence>
<dbReference type="Proteomes" id="UP000030689">
    <property type="component" value="Unassembled WGS sequence"/>
</dbReference>
<name>V4KPJ7_EUTSA</name>
<dbReference type="Gramene" id="ESQ33224">
    <property type="protein sequence ID" value="ESQ33224"/>
    <property type="gene ID" value="EUTSA_v10005204mg"/>
</dbReference>
<dbReference type="AlphaFoldDB" id="V4KPJ7"/>
<proteinExistence type="predicted"/>
<reference evidence="1 2" key="1">
    <citation type="journal article" date="2013" name="Front. Plant Sci.">
        <title>The Reference Genome of the Halophytic Plant Eutrema salsugineum.</title>
        <authorList>
            <person name="Yang R."/>
            <person name="Jarvis D.E."/>
            <person name="Chen H."/>
            <person name="Beilstein M.A."/>
            <person name="Grimwood J."/>
            <person name="Jenkins J."/>
            <person name="Shu S."/>
            <person name="Prochnik S."/>
            <person name="Xin M."/>
            <person name="Ma C."/>
            <person name="Schmutz J."/>
            <person name="Wing R.A."/>
            <person name="Mitchell-Olds T."/>
            <person name="Schumaker K.S."/>
            <person name="Wang X."/>
        </authorList>
    </citation>
    <scope>NUCLEOTIDE SEQUENCE [LARGE SCALE GENOMIC DNA]</scope>
</reference>
<organism evidence="1 2">
    <name type="scientific">Eutrema salsugineum</name>
    <name type="common">Saltwater cress</name>
    <name type="synonym">Sisymbrium salsugineum</name>
    <dbReference type="NCBI Taxonomy" id="72664"/>
    <lineage>
        <taxon>Eukaryota</taxon>
        <taxon>Viridiplantae</taxon>
        <taxon>Streptophyta</taxon>
        <taxon>Embryophyta</taxon>
        <taxon>Tracheophyta</taxon>
        <taxon>Spermatophyta</taxon>
        <taxon>Magnoliopsida</taxon>
        <taxon>eudicotyledons</taxon>
        <taxon>Gunneridae</taxon>
        <taxon>Pentapetalae</taxon>
        <taxon>rosids</taxon>
        <taxon>malvids</taxon>
        <taxon>Brassicales</taxon>
        <taxon>Brassicaceae</taxon>
        <taxon>Eutremeae</taxon>
        <taxon>Eutrema</taxon>
    </lineage>
</organism>
<evidence type="ECO:0000313" key="2">
    <source>
        <dbReference type="Proteomes" id="UP000030689"/>
    </source>
</evidence>
<keyword evidence="2" id="KW-1185">Reference proteome</keyword>
<dbReference type="KEGG" id="eus:EUTSA_v10005204mg"/>
<gene>
    <name evidence="1" type="ORF">EUTSA_v10005204mg</name>
</gene>
<sequence>MVNLRDAVIISGHPQSICSANSRHCEARDDREREPRDNGVSPISSFVMSYSSFSWPCSVNIHGGCRCHLGLVSHAWALTKVLEVATE</sequence>